<dbReference type="AlphaFoldDB" id="A0AAQ1SQD4"/>
<evidence type="ECO:0000313" key="1">
    <source>
        <dbReference type="EMBL" id="SOR63389.1"/>
    </source>
</evidence>
<sequence length="231" mass="26012">MEIFVSKKIVYSVRNILNPPDSSVLLEKNLPKSAYEIPGEQYFTIGAFDVSALRNPVITGILATLAQNYSKVRRSYLPATTLHFFSVSDRSLYSVLSKFTDQEFSSSNFKLDDRSVPTLATLKDEAFSLNFNKNDVALKNVVSYQTYGPDYTFLFAPRHNPVRSIFDNITKFWSVSFTDYLESKVKVEIPSQTKYVLIFPDASAPTPISKTQTKSDISLQTLVTLNISEGI</sequence>
<dbReference type="RefSeq" id="WP_000402328.1">
    <property type="nucleotide sequence ID" value="NZ_CP011931.1"/>
</dbReference>
<gene>
    <name evidence="1" type="ORF">LMANV2_670053</name>
</gene>
<comment type="caution">
    <text evidence="1">The sequence shown here is derived from an EMBL/GenBank/DDBJ whole genome shotgun (WGS) entry which is preliminary data.</text>
</comment>
<name>A0AAQ1SQD4_LEPIR</name>
<organism evidence="1 2">
    <name type="scientific">Leptospira interrogans serovar Manilae</name>
    <dbReference type="NCBI Taxonomy" id="214675"/>
    <lineage>
        <taxon>Bacteria</taxon>
        <taxon>Pseudomonadati</taxon>
        <taxon>Spirochaetota</taxon>
        <taxon>Spirochaetia</taxon>
        <taxon>Leptospirales</taxon>
        <taxon>Leptospiraceae</taxon>
        <taxon>Leptospira</taxon>
    </lineage>
</organism>
<evidence type="ECO:0000313" key="2">
    <source>
        <dbReference type="Proteomes" id="UP000234460"/>
    </source>
</evidence>
<accession>A0AAQ1SQD4</accession>
<dbReference type="Proteomes" id="UP000234460">
    <property type="component" value="Chromosome LMANV2"/>
</dbReference>
<protein>
    <submittedName>
        <fullName evidence="1">Uncharacterized protein</fullName>
    </submittedName>
</protein>
<reference evidence="1 2" key="1">
    <citation type="submission" date="2017-11" db="EMBL/GenBank/DDBJ databases">
        <authorList>
            <person name="Lechat P."/>
        </authorList>
    </citation>
    <scope>NUCLEOTIDE SEQUENCE [LARGE SCALE GENOMIC DNA]</scope>
    <source>
        <strain evidence="1">L495</strain>
    </source>
</reference>
<proteinExistence type="predicted"/>
<dbReference type="EMBL" id="OEJX01000064">
    <property type="protein sequence ID" value="SOR63389.1"/>
    <property type="molecule type" value="Genomic_DNA"/>
</dbReference>